<keyword evidence="3" id="KW-0378">Hydrolase</keyword>
<dbReference type="GO" id="GO:0016787">
    <property type="term" value="F:hydrolase activity"/>
    <property type="evidence" value="ECO:0007669"/>
    <property type="project" value="UniProtKB-KW"/>
</dbReference>
<evidence type="ECO:0000256" key="1">
    <source>
        <dbReference type="ARBA" id="ARBA00038310"/>
    </source>
</evidence>
<evidence type="ECO:0000313" key="3">
    <source>
        <dbReference type="EMBL" id="EMI20747.1"/>
    </source>
</evidence>
<evidence type="ECO:0000313" key="4">
    <source>
        <dbReference type="Proteomes" id="UP000011991"/>
    </source>
</evidence>
<evidence type="ECO:0000259" key="2">
    <source>
        <dbReference type="Pfam" id="PF04909"/>
    </source>
</evidence>
<dbReference type="PATRIC" id="fig|1265738.3.peg.2335"/>
<sequence length="276" mass="31989">MLIDCHHHLWKYSADQYGWISDEMSRLKQDFWTEELRQISSESEITGFVSVQARQSLEETDDLLQFAAAEPLVRGVVGWLPLAADDVNKSLDRYADADMLKGVRHVVQDEPDDRFLLGSNFNRGVSLLKDRGLVYDILIFARQLPAAVEFASQHPDQVFVLDHVAKPTIKKSEFDQHWETHFRELARRENVACKFSGIATEVRDPTWDIETLRPYWDIALESFGPKRMMYASDWPVCLLASEYTRWLGVVRELASELSQDEQNDFFANNAIREYQL</sequence>
<comment type="similarity">
    <text evidence="1">Belongs to the metallo-dependent hydrolases superfamily.</text>
</comment>
<dbReference type="SUPFAM" id="SSF51556">
    <property type="entry name" value="Metallo-dependent hydrolases"/>
    <property type="match status" value="1"/>
</dbReference>
<organism evidence="3 4">
    <name type="scientific">Rhodopirellula maiorica SM1</name>
    <dbReference type="NCBI Taxonomy" id="1265738"/>
    <lineage>
        <taxon>Bacteria</taxon>
        <taxon>Pseudomonadati</taxon>
        <taxon>Planctomycetota</taxon>
        <taxon>Planctomycetia</taxon>
        <taxon>Pirellulales</taxon>
        <taxon>Pirellulaceae</taxon>
        <taxon>Novipirellula</taxon>
    </lineage>
</organism>
<dbReference type="Pfam" id="PF04909">
    <property type="entry name" value="Amidohydro_2"/>
    <property type="match status" value="1"/>
</dbReference>
<dbReference type="InterPro" id="IPR006680">
    <property type="entry name" value="Amidohydro-rel"/>
</dbReference>
<dbReference type="EMBL" id="ANOG01000328">
    <property type="protein sequence ID" value="EMI20747.1"/>
    <property type="molecule type" value="Genomic_DNA"/>
</dbReference>
<dbReference type="InterPro" id="IPR032466">
    <property type="entry name" value="Metal_Hydrolase"/>
</dbReference>
<protein>
    <submittedName>
        <fullName evidence="3">Amidohydrolase 2</fullName>
    </submittedName>
</protein>
<dbReference type="RefSeq" id="WP_008695223.1">
    <property type="nucleotide sequence ID" value="NZ_ANOG01000328.1"/>
</dbReference>
<dbReference type="PANTHER" id="PTHR43569:SF2">
    <property type="entry name" value="AMIDOHYDROLASE-RELATED DOMAIN-CONTAINING PROTEIN"/>
    <property type="match status" value="1"/>
</dbReference>
<dbReference type="Proteomes" id="UP000011991">
    <property type="component" value="Unassembled WGS sequence"/>
</dbReference>
<proteinExistence type="inferred from homology"/>
<dbReference type="Gene3D" id="3.20.20.140">
    <property type="entry name" value="Metal-dependent hydrolases"/>
    <property type="match status" value="1"/>
</dbReference>
<keyword evidence="4" id="KW-1185">Reference proteome</keyword>
<name>M5RZC6_9BACT</name>
<gene>
    <name evidence="3" type="ORF">RMSM_02329</name>
</gene>
<dbReference type="PANTHER" id="PTHR43569">
    <property type="entry name" value="AMIDOHYDROLASE"/>
    <property type="match status" value="1"/>
</dbReference>
<reference evidence="3 4" key="1">
    <citation type="journal article" date="2013" name="Mar. Genomics">
        <title>Expression of sulfatases in Rhodopirellula baltica and the diversity of sulfatases in the genus Rhodopirellula.</title>
        <authorList>
            <person name="Wegner C.E."/>
            <person name="Richter-Heitmann T."/>
            <person name="Klindworth A."/>
            <person name="Klockow C."/>
            <person name="Richter M."/>
            <person name="Achstetter T."/>
            <person name="Glockner F.O."/>
            <person name="Harder J."/>
        </authorList>
    </citation>
    <scope>NUCLEOTIDE SEQUENCE [LARGE SCALE GENOMIC DNA]</scope>
    <source>
        <strain evidence="3 4">SM1</strain>
    </source>
</reference>
<dbReference type="OrthoDB" id="5450317at2"/>
<comment type="caution">
    <text evidence="3">The sequence shown here is derived from an EMBL/GenBank/DDBJ whole genome shotgun (WGS) entry which is preliminary data.</text>
</comment>
<feature type="domain" description="Amidohydrolase-related" evidence="2">
    <location>
        <begin position="3"/>
        <end position="275"/>
    </location>
</feature>
<dbReference type="AlphaFoldDB" id="M5RZC6"/>
<accession>M5RZC6</accession>
<dbReference type="InterPro" id="IPR052350">
    <property type="entry name" value="Metallo-dep_Lactonases"/>
</dbReference>